<keyword evidence="2" id="KW-1185">Reference proteome</keyword>
<name>A0ABX2DJJ6_9BACL</name>
<organism evidence="1 2">
    <name type="scientific">Paenibacillus tritici</name>
    <dbReference type="NCBI Taxonomy" id="1873425"/>
    <lineage>
        <taxon>Bacteria</taxon>
        <taxon>Bacillati</taxon>
        <taxon>Bacillota</taxon>
        <taxon>Bacilli</taxon>
        <taxon>Bacillales</taxon>
        <taxon>Paenibacillaceae</taxon>
        <taxon>Paenibacillus</taxon>
    </lineage>
</organism>
<comment type="caution">
    <text evidence="1">The sequence shown here is derived from an EMBL/GenBank/DDBJ whole genome shotgun (WGS) entry which is preliminary data.</text>
</comment>
<dbReference type="RefSeq" id="WP_173126703.1">
    <property type="nucleotide sequence ID" value="NZ_JABMKX010000001.1"/>
</dbReference>
<dbReference type="Proteomes" id="UP000711047">
    <property type="component" value="Unassembled WGS sequence"/>
</dbReference>
<protein>
    <submittedName>
        <fullName evidence="1">Uncharacterized protein</fullName>
    </submittedName>
</protein>
<evidence type="ECO:0000313" key="2">
    <source>
        <dbReference type="Proteomes" id="UP000711047"/>
    </source>
</evidence>
<accession>A0ABX2DJJ6</accession>
<dbReference type="EMBL" id="JABMKX010000001">
    <property type="protein sequence ID" value="NQX44011.1"/>
    <property type="molecule type" value="Genomic_DNA"/>
</dbReference>
<evidence type="ECO:0000313" key="1">
    <source>
        <dbReference type="EMBL" id="NQX44011.1"/>
    </source>
</evidence>
<sequence length="90" mass="9634">MKRSKAGRERIKVVTIAEEPLEVVPHVSAARGSQGIVYEGLPVYRGEILGLPVEVEALIVASDLQGLHDNGEYGDLLVGEMLPATLEGLL</sequence>
<gene>
    <name evidence="1" type="ORF">HQN87_01600</name>
</gene>
<reference evidence="1 2" key="1">
    <citation type="submission" date="2020-05" db="EMBL/GenBank/DDBJ databases">
        <title>Paenibacillus glebae, sp. nov., Paenibacillus humi sp. nov., Paenibacillus pedi sp. nov., Paenibacillus terrestris sp. nov. and Paenibacillus terricola sp. nov., isolated from a forest top soil sample.</title>
        <authorList>
            <person name="Qi S."/>
            <person name="Carlier A."/>
            <person name="Cnockaert M."/>
            <person name="Vandamme P."/>
        </authorList>
    </citation>
    <scope>NUCLEOTIDE SEQUENCE [LARGE SCALE GENOMIC DNA]</scope>
    <source>
        <strain evidence="1 2">LMG 29502</strain>
    </source>
</reference>
<proteinExistence type="predicted"/>